<feature type="domain" description="BD-FAE-like" evidence="1">
    <location>
        <begin position="1"/>
        <end position="98"/>
    </location>
</feature>
<reference evidence="2" key="1">
    <citation type="submission" date="2023-06" db="EMBL/GenBank/DDBJ databases">
        <authorList>
            <consortium name="Lawrence Berkeley National Laboratory"/>
            <person name="Ahrendt S."/>
            <person name="Sahu N."/>
            <person name="Indic B."/>
            <person name="Wong-Bajracharya J."/>
            <person name="Merenyi Z."/>
            <person name="Ke H.-M."/>
            <person name="Monk M."/>
            <person name="Kocsube S."/>
            <person name="Drula E."/>
            <person name="Lipzen A."/>
            <person name="Balint B."/>
            <person name="Henrissat B."/>
            <person name="Andreopoulos B."/>
            <person name="Martin F.M."/>
            <person name="Harder C.B."/>
            <person name="Rigling D."/>
            <person name="Ford K.L."/>
            <person name="Foster G.D."/>
            <person name="Pangilinan J."/>
            <person name="Papanicolaou A."/>
            <person name="Barry K."/>
            <person name="LaButti K."/>
            <person name="Viragh M."/>
            <person name="Koriabine M."/>
            <person name="Yan M."/>
            <person name="Riley R."/>
            <person name="Champramary S."/>
            <person name="Plett K.L."/>
            <person name="Tsai I.J."/>
            <person name="Slot J."/>
            <person name="Sipos G."/>
            <person name="Plett J."/>
            <person name="Nagy L.G."/>
            <person name="Grigoriev I.V."/>
        </authorList>
    </citation>
    <scope>NUCLEOTIDE SEQUENCE</scope>
    <source>
        <strain evidence="2">CCBAS 213</strain>
    </source>
</reference>
<dbReference type="AlphaFoldDB" id="A0AA39MZR1"/>
<dbReference type="InterPro" id="IPR029058">
    <property type="entry name" value="AB_hydrolase_fold"/>
</dbReference>
<dbReference type="InterPro" id="IPR049492">
    <property type="entry name" value="BD-FAE-like_dom"/>
</dbReference>
<proteinExistence type="predicted"/>
<dbReference type="Pfam" id="PF20434">
    <property type="entry name" value="BD-FAE"/>
    <property type="match status" value="1"/>
</dbReference>
<comment type="caution">
    <text evidence="2">The sequence shown here is derived from an EMBL/GenBank/DDBJ whole genome shotgun (WGS) entry which is preliminary data.</text>
</comment>
<evidence type="ECO:0000313" key="2">
    <source>
        <dbReference type="EMBL" id="KAK0452059.1"/>
    </source>
</evidence>
<gene>
    <name evidence="2" type="ORF">EV420DRAFT_1701399</name>
</gene>
<dbReference type="GeneID" id="85363046"/>
<organism evidence="2 3">
    <name type="scientific">Armillaria tabescens</name>
    <name type="common">Ringless honey mushroom</name>
    <name type="synonym">Agaricus tabescens</name>
    <dbReference type="NCBI Taxonomy" id="1929756"/>
    <lineage>
        <taxon>Eukaryota</taxon>
        <taxon>Fungi</taxon>
        <taxon>Dikarya</taxon>
        <taxon>Basidiomycota</taxon>
        <taxon>Agaricomycotina</taxon>
        <taxon>Agaricomycetes</taxon>
        <taxon>Agaricomycetidae</taxon>
        <taxon>Agaricales</taxon>
        <taxon>Marasmiineae</taxon>
        <taxon>Physalacriaceae</taxon>
        <taxon>Desarmillaria</taxon>
    </lineage>
</organism>
<evidence type="ECO:0000259" key="1">
    <source>
        <dbReference type="Pfam" id="PF20434"/>
    </source>
</evidence>
<dbReference type="Gene3D" id="3.40.50.1820">
    <property type="entry name" value="alpha/beta hydrolase"/>
    <property type="match status" value="1"/>
</dbReference>
<dbReference type="EMBL" id="JAUEPS010000031">
    <property type="protein sequence ID" value="KAK0452059.1"/>
    <property type="molecule type" value="Genomic_DNA"/>
</dbReference>
<protein>
    <recommendedName>
        <fullName evidence="1">BD-FAE-like domain-containing protein</fullName>
    </recommendedName>
</protein>
<name>A0AA39MZR1_ARMTA</name>
<keyword evidence="3" id="KW-1185">Reference proteome</keyword>
<sequence length="200" mass="22465">MYYPPNMRPDTPILVFSYSSGFYMAAPTLPTPAFIIYHNLGSFFTSHGFITIIPNYCLVDLGVQFPGAVQDMQDAMQWVMDNLPSPDSDIYVLGHSAGVMNMFIILTLPELYSPSLQPHIKGVVFLSGPYTFEDMPVDMKDSVRLYYGEDDEAKQGAIGIVGISKFHTNSKTFARYWQEGHSLPAPRYGEIQRGFEGIIR</sequence>
<dbReference type="Proteomes" id="UP001175211">
    <property type="component" value="Unassembled WGS sequence"/>
</dbReference>
<evidence type="ECO:0000313" key="3">
    <source>
        <dbReference type="Proteomes" id="UP001175211"/>
    </source>
</evidence>
<dbReference type="RefSeq" id="XP_060327893.1">
    <property type="nucleotide sequence ID" value="XM_060479498.1"/>
</dbReference>
<dbReference type="SUPFAM" id="SSF53474">
    <property type="entry name" value="alpha/beta-Hydrolases"/>
    <property type="match status" value="1"/>
</dbReference>
<accession>A0AA39MZR1</accession>